<keyword evidence="5" id="KW-0547">Nucleotide-binding</keyword>
<dbReference type="InterPro" id="IPR011990">
    <property type="entry name" value="TPR-like_helical_dom_sf"/>
</dbReference>
<dbReference type="InterPro" id="IPR036890">
    <property type="entry name" value="HATPase_C_sf"/>
</dbReference>
<evidence type="ECO:0000256" key="6">
    <source>
        <dbReference type="ARBA" id="ARBA00022777"/>
    </source>
</evidence>
<evidence type="ECO:0000256" key="5">
    <source>
        <dbReference type="ARBA" id="ARBA00022741"/>
    </source>
</evidence>
<dbReference type="EMBL" id="JAUKPO010000021">
    <property type="protein sequence ID" value="MDO1449693.1"/>
    <property type="molecule type" value="Genomic_DNA"/>
</dbReference>
<dbReference type="InterPro" id="IPR003594">
    <property type="entry name" value="HATPase_dom"/>
</dbReference>
<dbReference type="InterPro" id="IPR011495">
    <property type="entry name" value="Sig_transdc_His_kin_sub2_dim/P"/>
</dbReference>
<dbReference type="Gene3D" id="3.30.450.20">
    <property type="entry name" value="PAS domain"/>
    <property type="match status" value="1"/>
</dbReference>
<evidence type="ECO:0000256" key="7">
    <source>
        <dbReference type="ARBA" id="ARBA00022840"/>
    </source>
</evidence>
<keyword evidence="6 11" id="KW-0418">Kinase</keyword>
<keyword evidence="7" id="KW-0067">ATP-binding</keyword>
<evidence type="ECO:0000256" key="1">
    <source>
        <dbReference type="ARBA" id="ARBA00000085"/>
    </source>
</evidence>
<dbReference type="PROSITE" id="PS50005">
    <property type="entry name" value="TPR"/>
    <property type="match status" value="1"/>
</dbReference>
<evidence type="ECO:0000256" key="2">
    <source>
        <dbReference type="ARBA" id="ARBA00012438"/>
    </source>
</evidence>
<accession>A0ABT8RES2</accession>
<proteinExistence type="predicted"/>
<evidence type="ECO:0000256" key="8">
    <source>
        <dbReference type="PROSITE-ProRule" id="PRU00339"/>
    </source>
</evidence>
<dbReference type="PANTHER" id="PTHR41523">
    <property type="entry name" value="TWO-COMPONENT SYSTEM SENSOR PROTEIN"/>
    <property type="match status" value="1"/>
</dbReference>
<evidence type="ECO:0000313" key="11">
    <source>
        <dbReference type="EMBL" id="MDO1449693.1"/>
    </source>
</evidence>
<feature type="domain" description="Histidine kinase" evidence="10">
    <location>
        <begin position="564"/>
        <end position="756"/>
    </location>
</feature>
<dbReference type="Pfam" id="PF07568">
    <property type="entry name" value="HisKA_2"/>
    <property type="match status" value="1"/>
</dbReference>
<keyword evidence="12" id="KW-1185">Reference proteome</keyword>
<sequence>MNTIFIRVFFSPTNRRKREYLILIFLLLLNALPISGQNITRKMATQLLGQLQESKADENRVKLLLELGKFHVYKAGEVRADLDSGQTYLQEASQLSDSLQLHKWKRDAESMLVIVYMERDDTLLGQTRFLQLIKNCRKAKDKETEALARFRYGTCLRVTTHNIPEVFSNYAQAADLYREINNVEQELVVRKEIASLHSNMGKLYLAESQLEEILLQYQAIKFPKLHYTYNLLANVSRLKGDYKKALSYTLQCIESMNKSQDTLSAASFYGNLARLYMDLGKHEQSIAWYKKSLQKWRQEKLPNFALYMAASFITLDLLEKQQPHEALQFIENLVKEIPTNTNIQRGCVAQTMAYCYEALQDFRLAEKYYLESVAWYATAGTDFEMSQKVHQDIGKFYLDRKEYKKAGEYLRKTLAYAPQKNSLLTIKDIHFMLYKVDSASGNYLSALDHFTIHKILNDSIFNSTKSKQIEELQIQYETAQKDQNIQLLTRQGELQQAKLQQARSDRNMTLGGITLLLVIIGLLYNQYRVKQRNNEQLQQQQNEINQKNLYLQQLVSEKEWLLKEVHHRVKNNLHTVTSLLESQSAYLEDNALAAIRDSQHRVFAMSLIHQKLYQSDNLTSINMAVYVQELVQYLQDSFDTRQQIRFQLHLEPMELDVSQAVPIGLILNEAITNAVKYAFPHGITGTIAISITRSADDWLMLSVADNGIGLPPDFSIKTVNSLGMKLMRGLSEDLGARFSIESSQGTKITMNFPIDRVLQHLRLSSSSVKMEYQL</sequence>
<evidence type="ECO:0000313" key="12">
    <source>
        <dbReference type="Proteomes" id="UP001168528"/>
    </source>
</evidence>
<dbReference type="Gene3D" id="3.30.565.10">
    <property type="entry name" value="Histidine kinase-like ATPase, C-terminal domain"/>
    <property type="match status" value="1"/>
</dbReference>
<dbReference type="SMART" id="SM00028">
    <property type="entry name" value="TPR"/>
    <property type="match status" value="3"/>
</dbReference>
<dbReference type="PANTHER" id="PTHR41523:SF8">
    <property type="entry name" value="ETHYLENE RESPONSE SENSOR PROTEIN"/>
    <property type="match status" value="1"/>
</dbReference>
<protein>
    <recommendedName>
        <fullName evidence="2">histidine kinase</fullName>
        <ecNumber evidence="2">2.7.13.3</ecNumber>
    </recommendedName>
</protein>
<gene>
    <name evidence="11" type="ORF">Q0590_25675</name>
</gene>
<dbReference type="SUPFAM" id="SSF55874">
    <property type="entry name" value="ATPase domain of HSP90 chaperone/DNA topoisomerase II/histidine kinase"/>
    <property type="match status" value="1"/>
</dbReference>
<evidence type="ECO:0000259" key="10">
    <source>
        <dbReference type="PROSITE" id="PS50109"/>
    </source>
</evidence>
<dbReference type="SMART" id="SM00387">
    <property type="entry name" value="HATPase_c"/>
    <property type="match status" value="1"/>
</dbReference>
<organism evidence="11 12">
    <name type="scientific">Rhodocytophaga aerolata</name>
    <dbReference type="NCBI Taxonomy" id="455078"/>
    <lineage>
        <taxon>Bacteria</taxon>
        <taxon>Pseudomonadati</taxon>
        <taxon>Bacteroidota</taxon>
        <taxon>Cytophagia</taxon>
        <taxon>Cytophagales</taxon>
        <taxon>Rhodocytophagaceae</taxon>
        <taxon>Rhodocytophaga</taxon>
    </lineage>
</organism>
<evidence type="ECO:0000256" key="4">
    <source>
        <dbReference type="ARBA" id="ARBA00022679"/>
    </source>
</evidence>
<dbReference type="GO" id="GO:0016301">
    <property type="term" value="F:kinase activity"/>
    <property type="evidence" value="ECO:0007669"/>
    <property type="project" value="UniProtKB-KW"/>
</dbReference>
<feature type="coiled-coil region" evidence="9">
    <location>
        <begin position="527"/>
        <end position="557"/>
    </location>
</feature>
<dbReference type="EC" id="2.7.13.3" evidence="2"/>
<dbReference type="InterPro" id="IPR005467">
    <property type="entry name" value="His_kinase_dom"/>
</dbReference>
<dbReference type="PROSITE" id="PS50109">
    <property type="entry name" value="HIS_KIN"/>
    <property type="match status" value="1"/>
</dbReference>
<evidence type="ECO:0000256" key="9">
    <source>
        <dbReference type="SAM" id="Coils"/>
    </source>
</evidence>
<dbReference type="SUPFAM" id="SSF48452">
    <property type="entry name" value="TPR-like"/>
    <property type="match status" value="2"/>
</dbReference>
<dbReference type="Pfam" id="PF02518">
    <property type="entry name" value="HATPase_c"/>
    <property type="match status" value="1"/>
</dbReference>
<keyword evidence="9" id="KW-0175">Coiled coil</keyword>
<reference evidence="11" key="1">
    <citation type="submission" date="2023-07" db="EMBL/GenBank/DDBJ databases">
        <title>The genome sequence of Rhodocytophaga aerolata KACC 12507.</title>
        <authorList>
            <person name="Zhang X."/>
        </authorList>
    </citation>
    <scope>NUCLEOTIDE SEQUENCE</scope>
    <source>
        <strain evidence="11">KACC 12507</strain>
    </source>
</reference>
<feature type="repeat" description="TPR" evidence="8">
    <location>
        <begin position="387"/>
        <end position="420"/>
    </location>
</feature>
<name>A0ABT8RES2_9BACT</name>
<evidence type="ECO:0000256" key="3">
    <source>
        <dbReference type="ARBA" id="ARBA00022553"/>
    </source>
</evidence>
<dbReference type="RefSeq" id="WP_302040496.1">
    <property type="nucleotide sequence ID" value="NZ_JAUKPO010000021.1"/>
</dbReference>
<dbReference type="InterPro" id="IPR019734">
    <property type="entry name" value="TPR_rpt"/>
</dbReference>
<comment type="catalytic activity">
    <reaction evidence="1">
        <text>ATP + protein L-histidine = ADP + protein N-phospho-L-histidine.</text>
        <dbReference type="EC" id="2.7.13.3"/>
    </reaction>
</comment>
<keyword evidence="8" id="KW-0802">TPR repeat</keyword>
<keyword evidence="4" id="KW-0808">Transferase</keyword>
<dbReference type="Gene3D" id="1.25.40.10">
    <property type="entry name" value="Tetratricopeptide repeat domain"/>
    <property type="match status" value="2"/>
</dbReference>
<dbReference type="Proteomes" id="UP001168528">
    <property type="component" value="Unassembled WGS sequence"/>
</dbReference>
<dbReference type="Pfam" id="PF13181">
    <property type="entry name" value="TPR_8"/>
    <property type="match status" value="1"/>
</dbReference>
<keyword evidence="3" id="KW-0597">Phosphoprotein</keyword>
<comment type="caution">
    <text evidence="11">The sequence shown here is derived from an EMBL/GenBank/DDBJ whole genome shotgun (WGS) entry which is preliminary data.</text>
</comment>